<comment type="caution">
    <text evidence="2">The sequence shown here is derived from an EMBL/GenBank/DDBJ whole genome shotgun (WGS) entry which is preliminary data.</text>
</comment>
<keyword evidence="3" id="KW-1185">Reference proteome</keyword>
<evidence type="ECO:0000259" key="1">
    <source>
        <dbReference type="Pfam" id="PF04248"/>
    </source>
</evidence>
<feature type="domain" description="DUF427" evidence="1">
    <location>
        <begin position="30"/>
        <end position="122"/>
    </location>
</feature>
<dbReference type="EMBL" id="CAKXZT010000134">
    <property type="protein sequence ID" value="CAH2403535.1"/>
    <property type="molecule type" value="Genomic_DNA"/>
</dbReference>
<proteinExistence type="predicted"/>
<dbReference type="InterPro" id="IPR038694">
    <property type="entry name" value="DUF427_sf"/>
</dbReference>
<dbReference type="PANTHER" id="PTHR34310:SF9">
    <property type="entry name" value="BLR5716 PROTEIN"/>
    <property type="match status" value="1"/>
</dbReference>
<sequence length="133" mass="14603">MSEHTNAATKTIKIPGPDHPITVEPNRKRVVVSIGGTVLADSRDALILREAGYPAVQYIPRKDVDMTLLERSAHATYCPYKGGCAYFSIPSGGARAINAVWTYEAPYDAVAAIKNHLAFYPDRVDVIEERLES</sequence>
<dbReference type="InterPro" id="IPR007361">
    <property type="entry name" value="DUF427"/>
</dbReference>
<dbReference type="RefSeq" id="WP_254019624.1">
    <property type="nucleotide sequence ID" value="NZ_CAKXZT010000134.1"/>
</dbReference>
<dbReference type="PANTHER" id="PTHR34310">
    <property type="entry name" value="DUF427 DOMAIN PROTEIN (AFU_ORTHOLOGUE AFUA_3G02220)"/>
    <property type="match status" value="1"/>
</dbReference>
<gene>
    <name evidence="2" type="ORF">MES5069_390023</name>
</gene>
<dbReference type="Gene3D" id="2.170.150.40">
    <property type="entry name" value="Domain of unknown function (DUF427)"/>
    <property type="match status" value="1"/>
</dbReference>
<protein>
    <recommendedName>
        <fullName evidence="1">DUF427 domain-containing protein</fullName>
    </recommendedName>
</protein>
<evidence type="ECO:0000313" key="2">
    <source>
        <dbReference type="EMBL" id="CAH2403535.1"/>
    </source>
</evidence>
<reference evidence="2 3" key="1">
    <citation type="submission" date="2022-03" db="EMBL/GenBank/DDBJ databases">
        <authorList>
            <person name="Brunel B."/>
        </authorList>
    </citation>
    <scope>NUCLEOTIDE SEQUENCE [LARGE SCALE GENOMIC DNA]</scope>
    <source>
        <strain evidence="2">STM5069sample</strain>
    </source>
</reference>
<accession>A0ABM9E378</accession>
<evidence type="ECO:0000313" key="3">
    <source>
        <dbReference type="Proteomes" id="UP001153050"/>
    </source>
</evidence>
<dbReference type="Pfam" id="PF04248">
    <property type="entry name" value="NTP_transf_9"/>
    <property type="match status" value="1"/>
</dbReference>
<dbReference type="Proteomes" id="UP001153050">
    <property type="component" value="Unassembled WGS sequence"/>
</dbReference>
<organism evidence="2 3">
    <name type="scientific">Mesorhizobium escarrei</name>
    <dbReference type="NCBI Taxonomy" id="666018"/>
    <lineage>
        <taxon>Bacteria</taxon>
        <taxon>Pseudomonadati</taxon>
        <taxon>Pseudomonadota</taxon>
        <taxon>Alphaproteobacteria</taxon>
        <taxon>Hyphomicrobiales</taxon>
        <taxon>Phyllobacteriaceae</taxon>
        <taxon>Mesorhizobium</taxon>
    </lineage>
</organism>
<name>A0ABM9E378_9HYPH</name>